<proteinExistence type="predicted"/>
<dbReference type="Proteomes" id="UP000676853">
    <property type="component" value="Unassembled WGS sequence"/>
</dbReference>
<evidence type="ECO:0000313" key="1">
    <source>
        <dbReference type="EMBL" id="MBS4104919.1"/>
    </source>
</evidence>
<sequence length="68" mass="6846">PSRIADGLAAMFPTLPVRSVTTPDGARSAAAALLSGAGRGPSCLEIATDPTEIPPFAALLPDTAKERS</sequence>
<protein>
    <submittedName>
        <fullName evidence="1">Thiamine pyrophosphate-binding protein</fullName>
    </submittedName>
</protein>
<feature type="non-terminal residue" evidence="1">
    <location>
        <position position="1"/>
    </location>
</feature>
<gene>
    <name evidence="1" type="ORF">KFZ73_27255</name>
</gene>
<reference evidence="1 2" key="1">
    <citation type="submission" date="2021-04" db="EMBL/GenBank/DDBJ databases">
        <title>Whole genome sequence analysis of a thiophenic sulfur metabolizing bacteria.</title>
        <authorList>
            <person name="Akhtar N."/>
            <person name="Akram J."/>
            <person name="Aslam A."/>
        </authorList>
    </citation>
    <scope>NUCLEOTIDE SEQUENCE [LARGE SCALE GENOMIC DNA]</scope>
    <source>
        <strain evidence="1 2">3OW</strain>
    </source>
</reference>
<accession>A0ABS5NKV7</accession>
<organism evidence="1 2">
    <name type="scientific">Tsukamurella paurometabola</name>
    <name type="common">Corynebacterium paurometabolum</name>
    <dbReference type="NCBI Taxonomy" id="2061"/>
    <lineage>
        <taxon>Bacteria</taxon>
        <taxon>Bacillati</taxon>
        <taxon>Actinomycetota</taxon>
        <taxon>Actinomycetes</taxon>
        <taxon>Mycobacteriales</taxon>
        <taxon>Tsukamurellaceae</taxon>
        <taxon>Tsukamurella</taxon>
    </lineage>
</organism>
<evidence type="ECO:0000313" key="2">
    <source>
        <dbReference type="Proteomes" id="UP000676853"/>
    </source>
</evidence>
<keyword evidence="2" id="KW-1185">Reference proteome</keyword>
<comment type="caution">
    <text evidence="1">The sequence shown here is derived from an EMBL/GenBank/DDBJ whole genome shotgun (WGS) entry which is preliminary data.</text>
</comment>
<dbReference type="EMBL" id="JAGXOE010000637">
    <property type="protein sequence ID" value="MBS4104919.1"/>
    <property type="molecule type" value="Genomic_DNA"/>
</dbReference>
<name>A0ABS5NKV7_TSUPA</name>